<name>A0A8T9MZH6_9NEIS</name>
<dbReference type="EMBL" id="CP091521">
    <property type="protein sequence ID" value="UOP05193.1"/>
    <property type="molecule type" value="Genomic_DNA"/>
</dbReference>
<reference evidence="1" key="1">
    <citation type="journal article" date="2022" name="Res Sq">
        <title>Evolution of multicellular longitudinally dividing oral cavity symbionts (Neisseriaceae).</title>
        <authorList>
            <person name="Nyongesa S."/>
            <person name="Weber P."/>
            <person name="Bernet E."/>
            <person name="Pullido F."/>
            <person name="Nieckarz M."/>
            <person name="Delaby M."/>
            <person name="Nieves C."/>
            <person name="Viehboeck T."/>
            <person name="Krause N."/>
            <person name="Rivera-Millot A."/>
            <person name="Nakamura A."/>
            <person name="Vischer N."/>
            <person name="VanNieuwenhze M."/>
            <person name="Brun Y."/>
            <person name="Cava F."/>
            <person name="Bulgheresi S."/>
            <person name="Veyrier F."/>
        </authorList>
    </citation>
    <scope>NUCLEOTIDE SEQUENCE</scope>
    <source>
        <strain evidence="1">17694</strain>
    </source>
</reference>
<dbReference type="InterPro" id="IPR007711">
    <property type="entry name" value="HigB-1"/>
</dbReference>
<sequence>MSALNIATTAEHMNMPGWHLHPLTGNLDGHWSVRVNANWRLTFRFDGSDAEVVDYQDYH</sequence>
<proteinExistence type="predicted"/>
<dbReference type="KEGG" id="ckh:LVJ77_02820"/>
<accession>A0A8T9MZH6</accession>
<dbReference type="RefSeq" id="WP_245571897.1">
    <property type="nucleotide sequence ID" value="NZ_CP091521.1"/>
</dbReference>
<dbReference type="Pfam" id="PF05015">
    <property type="entry name" value="HigB-like_toxin"/>
    <property type="match status" value="1"/>
</dbReference>
<dbReference type="AlphaFoldDB" id="A0A8T9MZH6"/>
<reference evidence="1" key="2">
    <citation type="submission" date="2024-09" db="EMBL/GenBank/DDBJ databases">
        <authorList>
            <person name="Veyrier F.J."/>
        </authorList>
    </citation>
    <scope>NUCLEOTIDE SEQUENCE</scope>
    <source>
        <strain evidence="1">17694</strain>
    </source>
</reference>
<organism evidence="1 2">
    <name type="scientific">Conchiformibius kuhniae</name>
    <dbReference type="NCBI Taxonomy" id="211502"/>
    <lineage>
        <taxon>Bacteria</taxon>
        <taxon>Pseudomonadati</taxon>
        <taxon>Pseudomonadota</taxon>
        <taxon>Betaproteobacteria</taxon>
        <taxon>Neisseriales</taxon>
        <taxon>Neisseriaceae</taxon>
        <taxon>Conchiformibius</taxon>
    </lineage>
</organism>
<dbReference type="InterPro" id="IPR035093">
    <property type="entry name" value="RelE/ParE_toxin_dom_sf"/>
</dbReference>
<protein>
    <submittedName>
        <fullName evidence="1">Type II toxin-antitoxin system RelE/ParE family toxin</fullName>
    </submittedName>
</protein>
<dbReference type="SUPFAM" id="SSF143011">
    <property type="entry name" value="RelE-like"/>
    <property type="match status" value="1"/>
</dbReference>
<keyword evidence="2" id="KW-1185">Reference proteome</keyword>
<dbReference type="Proteomes" id="UP000831534">
    <property type="component" value="Chromosome"/>
</dbReference>
<gene>
    <name evidence="1" type="ORF">LVJ77_02820</name>
</gene>
<evidence type="ECO:0000313" key="2">
    <source>
        <dbReference type="Proteomes" id="UP000831534"/>
    </source>
</evidence>
<evidence type="ECO:0000313" key="1">
    <source>
        <dbReference type="EMBL" id="UOP05193.1"/>
    </source>
</evidence>
<dbReference type="Gene3D" id="3.30.2310.20">
    <property type="entry name" value="RelE-like"/>
    <property type="match status" value="1"/>
</dbReference>